<accession>A0A8R1U9Y9</accession>
<feature type="compositionally biased region" description="Low complexity" evidence="2">
    <location>
        <begin position="167"/>
        <end position="176"/>
    </location>
</feature>
<feature type="compositionally biased region" description="Basic and acidic residues" evidence="2">
    <location>
        <begin position="841"/>
        <end position="857"/>
    </location>
</feature>
<reference evidence="4" key="1">
    <citation type="journal article" date="2008" name="Nat. Genet.">
        <title>The Pristionchus pacificus genome provides a unique perspective on nematode lifestyle and parasitism.</title>
        <authorList>
            <person name="Dieterich C."/>
            <person name="Clifton S.W."/>
            <person name="Schuster L.N."/>
            <person name="Chinwalla A."/>
            <person name="Delehaunty K."/>
            <person name="Dinkelacker I."/>
            <person name="Fulton L."/>
            <person name="Fulton R."/>
            <person name="Godfrey J."/>
            <person name="Minx P."/>
            <person name="Mitreva M."/>
            <person name="Roeseler W."/>
            <person name="Tian H."/>
            <person name="Witte H."/>
            <person name="Yang S.P."/>
            <person name="Wilson R.K."/>
            <person name="Sommer R.J."/>
        </authorList>
    </citation>
    <scope>NUCLEOTIDE SEQUENCE [LARGE SCALE GENOMIC DNA]</scope>
    <source>
        <strain evidence="4">PS312</strain>
    </source>
</reference>
<evidence type="ECO:0000313" key="4">
    <source>
        <dbReference type="Proteomes" id="UP000005239"/>
    </source>
</evidence>
<sequence length="864" mass="96358">MNTMEPGEVADAAAAAAAAEAAAAEAEMPLDSPPSAGGLQIVEMKEKTEMDEAEEAAAEEEQAQQLQPSGGEEPAENGPTPANGEPVVTEASEEEAPPPPSAAVVVVPNGMTEAAAAASAEQPTETPQRQPAPQQQQMPQFSSPAAAHLHQLQQQQQTIQLLQQAAQQQQAQQQQHNPQSGMPHPLLQAQPGLPPHIQAQLQHQQTLQATRLAQQQQQQLRQQQEQEAAARQAAALAAQQQIITLLGQGVPFEALPPGLVQTLQAGQQPQQPQQQMQQPPPQPQRQQTPAPQTNAHAEEAARLELAMSLEKKNRRAHKYPLLSPFRRARRLNALLNPTLPDLAVKKPLMHAETCPCSTTYVRSLRLPLFSCTAAPSFNVPAPPSEKQGRIGRGTSQLNRAAAKAMATKARKSKKDSLAAAAAAAAAAASPIVDTPTRGTKRKNGKLDRSDRLSSAAENNGELTTVKLEVRAESYGGITRLDCSGSDSGQSSADSTRDYTLVSSRWTDAEIEQHLDEYRQGKQQQEQLLKEEIKEETEEMKKEGEETEDREAIIERKVKIEVASLVNEEMESTRAELRALVAEVDEKEKRLAAAREKKRREDAGEEAMEEGELKEVEKAADRPTDESIVAASEETKEPASVTAVKAVKTRKTQWMRYKAVGHRFVVSRKPGRKIVLARRVRLDERTLARTMKTPFVREVIIDEFSLQLFKNIIDCKIMDNAEQSRRNREINARRKLMRYIALRLAKIRQSIRLKRRESIQRARTERRTTRTETLQREKEERRKRKDAIKKTIRETKARGERVDNALKREWAELIEEDQKRRAERRAKRGEWEAGAVERDIAKQIRRGERRNARAKEPRLPVLSKK</sequence>
<dbReference type="AlphaFoldDB" id="A0A2A6CDI1"/>
<feature type="region of interest" description="Disordered" evidence="2">
    <location>
        <begin position="1"/>
        <end position="154"/>
    </location>
</feature>
<protein>
    <submittedName>
        <fullName evidence="3">Uncharacterized protein</fullName>
    </submittedName>
</protein>
<feature type="region of interest" description="Disordered" evidence="2">
    <location>
        <begin position="594"/>
        <end position="623"/>
    </location>
</feature>
<gene>
    <name evidence="3" type="primary">WBGene00097831</name>
</gene>
<evidence type="ECO:0000256" key="2">
    <source>
        <dbReference type="SAM" id="MobiDB-lite"/>
    </source>
</evidence>
<proteinExistence type="predicted"/>
<accession>A0A2A6CDI1</accession>
<organism evidence="3 4">
    <name type="scientific">Pristionchus pacificus</name>
    <name type="common">Parasitic nematode worm</name>
    <dbReference type="NCBI Taxonomy" id="54126"/>
    <lineage>
        <taxon>Eukaryota</taxon>
        <taxon>Metazoa</taxon>
        <taxon>Ecdysozoa</taxon>
        <taxon>Nematoda</taxon>
        <taxon>Chromadorea</taxon>
        <taxon>Rhabditida</taxon>
        <taxon>Rhabditina</taxon>
        <taxon>Diplogasteromorpha</taxon>
        <taxon>Diplogasteroidea</taxon>
        <taxon>Neodiplogasteridae</taxon>
        <taxon>Pristionchus</taxon>
    </lineage>
</organism>
<feature type="region of interest" description="Disordered" evidence="2">
    <location>
        <begin position="167"/>
        <end position="192"/>
    </location>
</feature>
<feature type="region of interest" description="Disordered" evidence="2">
    <location>
        <begin position="757"/>
        <end position="787"/>
    </location>
</feature>
<name>A0A2A6CDI1_PRIPA</name>
<evidence type="ECO:0000313" key="3">
    <source>
        <dbReference type="EnsemblMetazoa" id="PPA08277.1"/>
    </source>
</evidence>
<feature type="compositionally biased region" description="Low complexity" evidence="2">
    <location>
        <begin position="10"/>
        <end position="27"/>
    </location>
</feature>
<feature type="region of interest" description="Disordered" evidence="2">
    <location>
        <begin position="428"/>
        <end position="459"/>
    </location>
</feature>
<dbReference type="EnsemblMetazoa" id="PPA08277.1">
    <property type="protein sequence ID" value="PPA08277.1"/>
    <property type="gene ID" value="WBGene00097831"/>
</dbReference>
<feature type="compositionally biased region" description="Acidic residues" evidence="2">
    <location>
        <begin position="51"/>
        <end position="62"/>
    </location>
</feature>
<keyword evidence="1" id="KW-0175">Coiled coil</keyword>
<feature type="coiled-coil region" evidence="1">
    <location>
        <begin position="206"/>
        <end position="233"/>
    </location>
</feature>
<feature type="compositionally biased region" description="Basic and acidic residues" evidence="2">
    <location>
        <begin position="757"/>
        <end position="779"/>
    </location>
</feature>
<reference evidence="3" key="2">
    <citation type="submission" date="2022-06" db="UniProtKB">
        <authorList>
            <consortium name="EnsemblMetazoa"/>
        </authorList>
    </citation>
    <scope>IDENTIFICATION</scope>
    <source>
        <strain evidence="3">PS312</strain>
    </source>
</reference>
<feature type="compositionally biased region" description="Basic and acidic residues" evidence="2">
    <location>
        <begin position="610"/>
        <end position="623"/>
    </location>
</feature>
<evidence type="ECO:0000256" key="1">
    <source>
        <dbReference type="SAM" id="Coils"/>
    </source>
</evidence>
<feature type="compositionally biased region" description="Low complexity" evidence="2">
    <location>
        <begin position="102"/>
        <end position="154"/>
    </location>
</feature>
<keyword evidence="4" id="KW-1185">Reference proteome</keyword>
<feature type="region of interest" description="Disordered" evidence="2">
    <location>
        <begin position="263"/>
        <end position="296"/>
    </location>
</feature>
<feature type="compositionally biased region" description="Low complexity" evidence="2">
    <location>
        <begin position="263"/>
        <end position="277"/>
    </location>
</feature>
<feature type="region of interest" description="Disordered" evidence="2">
    <location>
        <begin position="841"/>
        <end position="864"/>
    </location>
</feature>
<dbReference type="Proteomes" id="UP000005239">
    <property type="component" value="Unassembled WGS sequence"/>
</dbReference>